<dbReference type="EMBL" id="BLPF01000002">
    <property type="protein sequence ID" value="GFJ81051.1"/>
    <property type="molecule type" value="Genomic_DNA"/>
</dbReference>
<name>A0A6V8KF13_9ACTN</name>
<evidence type="ECO:0000259" key="1">
    <source>
        <dbReference type="Pfam" id="PF18899"/>
    </source>
</evidence>
<gene>
    <name evidence="2" type="ORF">Phou_052310</name>
</gene>
<comment type="caution">
    <text evidence="2">The sequence shown here is derived from an EMBL/GenBank/DDBJ whole genome shotgun (WGS) entry which is preliminary data.</text>
</comment>
<dbReference type="AlphaFoldDB" id="A0A6V8KF13"/>
<protein>
    <recommendedName>
        <fullName evidence="1">DUF5655 domain-containing protein</fullName>
    </recommendedName>
</protein>
<keyword evidence="3" id="KW-1185">Reference proteome</keyword>
<dbReference type="RefSeq" id="WP_173059673.1">
    <property type="nucleotide sequence ID" value="NZ_BAABGO010000026.1"/>
</dbReference>
<reference evidence="2 3" key="2">
    <citation type="submission" date="2020-03" db="EMBL/GenBank/DDBJ databases">
        <authorList>
            <person name="Ichikawa N."/>
            <person name="Kimura A."/>
            <person name="Kitahashi Y."/>
            <person name="Uohara A."/>
        </authorList>
    </citation>
    <scope>NUCLEOTIDE SEQUENCE [LARGE SCALE GENOMIC DNA]</scope>
    <source>
        <strain evidence="2 3">NBRC 108639</strain>
    </source>
</reference>
<dbReference type="Proteomes" id="UP000482800">
    <property type="component" value="Unassembled WGS sequence"/>
</dbReference>
<dbReference type="Pfam" id="PF18899">
    <property type="entry name" value="DUF5655"/>
    <property type="match status" value="1"/>
</dbReference>
<accession>A0A6V8KF13</accession>
<organism evidence="2 3">
    <name type="scientific">Phytohabitans houttuyneae</name>
    <dbReference type="NCBI Taxonomy" id="1076126"/>
    <lineage>
        <taxon>Bacteria</taxon>
        <taxon>Bacillati</taxon>
        <taxon>Actinomycetota</taxon>
        <taxon>Actinomycetes</taxon>
        <taxon>Micromonosporales</taxon>
        <taxon>Micromonosporaceae</taxon>
    </lineage>
</organism>
<feature type="domain" description="DUF5655" evidence="1">
    <location>
        <begin position="8"/>
        <end position="115"/>
    </location>
</feature>
<dbReference type="InterPro" id="IPR043714">
    <property type="entry name" value="DUF5655"/>
</dbReference>
<evidence type="ECO:0000313" key="2">
    <source>
        <dbReference type="EMBL" id="GFJ81051.1"/>
    </source>
</evidence>
<sequence length="128" mass="14507">MDDDEWTVERHLKGKPAEIVALYNRFIELAEACGPFTYAVAKTAITLKGSRRGFTGASPGTRWLDGYIDLQRQVQDPRIRRSTPYTKRLFVNRFRVVSLDELDDEFGGWLAESYKVGQGEHITSPGTP</sequence>
<evidence type="ECO:0000313" key="3">
    <source>
        <dbReference type="Proteomes" id="UP000482800"/>
    </source>
</evidence>
<reference evidence="2 3" key="1">
    <citation type="submission" date="2020-03" db="EMBL/GenBank/DDBJ databases">
        <title>Whole genome shotgun sequence of Phytohabitans houttuyneae NBRC 108639.</title>
        <authorList>
            <person name="Komaki H."/>
            <person name="Tamura T."/>
        </authorList>
    </citation>
    <scope>NUCLEOTIDE SEQUENCE [LARGE SCALE GENOMIC DNA]</scope>
    <source>
        <strain evidence="2 3">NBRC 108639</strain>
    </source>
</reference>
<proteinExistence type="predicted"/>